<feature type="transmembrane region" description="Helical" evidence="6">
    <location>
        <begin position="106"/>
        <end position="124"/>
    </location>
</feature>
<dbReference type="InterPro" id="IPR004307">
    <property type="entry name" value="TspO_MBR"/>
</dbReference>
<evidence type="ECO:0000256" key="6">
    <source>
        <dbReference type="SAM" id="Phobius"/>
    </source>
</evidence>
<dbReference type="PANTHER" id="PTHR10057:SF0">
    <property type="entry name" value="TRANSLOCATOR PROTEIN"/>
    <property type="match status" value="1"/>
</dbReference>
<keyword evidence="3 6" id="KW-0812">Transmembrane</keyword>
<dbReference type="CDD" id="cd15904">
    <property type="entry name" value="TSPO_MBR"/>
    <property type="match status" value="1"/>
</dbReference>
<evidence type="ECO:0000256" key="2">
    <source>
        <dbReference type="ARBA" id="ARBA00007524"/>
    </source>
</evidence>
<comment type="subcellular location">
    <subcellularLocation>
        <location evidence="1">Membrane</location>
        <topology evidence="1">Multi-pass membrane protein</topology>
    </subcellularLocation>
</comment>
<evidence type="ECO:0000256" key="4">
    <source>
        <dbReference type="ARBA" id="ARBA00022989"/>
    </source>
</evidence>
<evidence type="ECO:0000313" key="7">
    <source>
        <dbReference type="EMBL" id="KAE8153701.1"/>
    </source>
</evidence>
<feature type="transmembrane region" description="Helical" evidence="6">
    <location>
        <begin position="210"/>
        <end position="231"/>
    </location>
</feature>
<dbReference type="FunFam" id="1.20.1260.100:FF:000001">
    <property type="entry name" value="translocator protein 2"/>
    <property type="match status" value="1"/>
</dbReference>
<dbReference type="InterPro" id="IPR038330">
    <property type="entry name" value="TspO/MBR-related_sf"/>
</dbReference>
<dbReference type="AlphaFoldDB" id="A0A5N6U6E8"/>
<evidence type="ECO:0000256" key="3">
    <source>
        <dbReference type="ARBA" id="ARBA00022692"/>
    </source>
</evidence>
<sequence>MAEYQQFDILTLATGKRKRRNEEENIYHPDHNKLPVQLYCGSKEARHDVNLQGPDFVSEGAGRPNSLSTSHPNIDLLVPTSHFSKHFDPLMPWSITLPHEVFASPWWSVATPTVSGMLVGYLVNRNGRTKQTYRSLRQPPGYPPAWVFPPVWTLLYATMGYAAHHATVAESRLGVTAHLAGIPWQTLYTSQLALNYLWMPLFFGLGRPRWALVDILLLGGNVAALMHTWWTSDRTACWLMAPYAAWIGFATYLNIGIGALNQWRIGPTQKKSTQNKR</sequence>
<dbReference type="OrthoDB" id="8841220at2759"/>
<evidence type="ECO:0000256" key="1">
    <source>
        <dbReference type="ARBA" id="ARBA00004141"/>
    </source>
</evidence>
<reference evidence="7 8" key="1">
    <citation type="submission" date="2019-04" db="EMBL/GenBank/DDBJ databases">
        <title>Friends and foes A comparative genomics study of 23 Aspergillus species from section Flavi.</title>
        <authorList>
            <consortium name="DOE Joint Genome Institute"/>
            <person name="Kjaerbolling I."/>
            <person name="Vesth T."/>
            <person name="Frisvad J.C."/>
            <person name="Nybo J.L."/>
            <person name="Theobald S."/>
            <person name="Kildgaard S."/>
            <person name="Isbrandt T."/>
            <person name="Kuo A."/>
            <person name="Sato A."/>
            <person name="Lyhne E.K."/>
            <person name="Kogle M.E."/>
            <person name="Wiebenga A."/>
            <person name="Kun R.S."/>
            <person name="Lubbers R.J."/>
            <person name="Makela M.R."/>
            <person name="Barry K."/>
            <person name="Chovatia M."/>
            <person name="Clum A."/>
            <person name="Daum C."/>
            <person name="Haridas S."/>
            <person name="He G."/>
            <person name="LaButti K."/>
            <person name="Lipzen A."/>
            <person name="Mondo S."/>
            <person name="Riley R."/>
            <person name="Salamov A."/>
            <person name="Simmons B.A."/>
            <person name="Magnuson J.K."/>
            <person name="Henrissat B."/>
            <person name="Mortensen U.H."/>
            <person name="Larsen T.O."/>
            <person name="Devries R.P."/>
            <person name="Grigoriev I.V."/>
            <person name="Machida M."/>
            <person name="Baker S.E."/>
            <person name="Andersen M.R."/>
        </authorList>
    </citation>
    <scope>NUCLEOTIDE SEQUENCE [LARGE SCALE GENOMIC DNA]</scope>
    <source>
        <strain evidence="7 8">IBT 18842</strain>
    </source>
</reference>
<keyword evidence="4 6" id="KW-1133">Transmembrane helix</keyword>
<accession>A0A5N6U6E8</accession>
<feature type="transmembrane region" description="Helical" evidence="6">
    <location>
        <begin position="243"/>
        <end position="261"/>
    </location>
</feature>
<keyword evidence="5 6" id="KW-0472">Membrane</keyword>
<dbReference type="PANTHER" id="PTHR10057">
    <property type="entry name" value="PERIPHERAL-TYPE BENZODIAZEPINE RECEPTOR"/>
    <property type="match status" value="1"/>
</dbReference>
<dbReference type="GO" id="GO:0033013">
    <property type="term" value="P:tetrapyrrole metabolic process"/>
    <property type="evidence" value="ECO:0007669"/>
    <property type="project" value="UniProtKB-ARBA"/>
</dbReference>
<dbReference type="Gene3D" id="1.20.1260.100">
    <property type="entry name" value="TspO/MBR protein"/>
    <property type="match status" value="1"/>
</dbReference>
<dbReference type="EMBL" id="ML742036">
    <property type="protein sequence ID" value="KAE8153701.1"/>
    <property type="molecule type" value="Genomic_DNA"/>
</dbReference>
<organism evidence="7 8">
    <name type="scientific">Aspergillus avenaceus</name>
    <dbReference type="NCBI Taxonomy" id="36643"/>
    <lineage>
        <taxon>Eukaryota</taxon>
        <taxon>Fungi</taxon>
        <taxon>Dikarya</taxon>
        <taxon>Ascomycota</taxon>
        <taxon>Pezizomycotina</taxon>
        <taxon>Eurotiomycetes</taxon>
        <taxon>Eurotiomycetidae</taxon>
        <taxon>Eurotiales</taxon>
        <taxon>Aspergillaceae</taxon>
        <taxon>Aspergillus</taxon>
        <taxon>Aspergillus subgen. Circumdati</taxon>
    </lineage>
</organism>
<evidence type="ECO:0000256" key="5">
    <source>
        <dbReference type="ARBA" id="ARBA00023136"/>
    </source>
</evidence>
<feature type="transmembrane region" description="Helical" evidence="6">
    <location>
        <begin position="145"/>
        <end position="163"/>
    </location>
</feature>
<proteinExistence type="inferred from homology"/>
<comment type="similarity">
    <text evidence="2">Belongs to the TspO/BZRP family.</text>
</comment>
<keyword evidence="8" id="KW-1185">Reference proteome</keyword>
<name>A0A5N6U6E8_ASPAV</name>
<feature type="transmembrane region" description="Helical" evidence="6">
    <location>
        <begin position="175"/>
        <end position="198"/>
    </location>
</feature>
<dbReference type="GO" id="GO:0005741">
    <property type="term" value="C:mitochondrial outer membrane"/>
    <property type="evidence" value="ECO:0007669"/>
    <property type="project" value="TreeGrafter"/>
</dbReference>
<evidence type="ECO:0000313" key="8">
    <source>
        <dbReference type="Proteomes" id="UP000325780"/>
    </source>
</evidence>
<dbReference type="Proteomes" id="UP000325780">
    <property type="component" value="Unassembled WGS sequence"/>
</dbReference>
<dbReference type="Pfam" id="PF03073">
    <property type="entry name" value="TspO_MBR"/>
    <property type="match status" value="1"/>
</dbReference>
<protein>
    <submittedName>
        <fullName evidence="7">TspO/MBR family-domain-containing protein</fullName>
    </submittedName>
</protein>
<gene>
    <name evidence="7" type="ORF">BDV25DRAFT_18274</name>
</gene>